<dbReference type="Proteomes" id="UP001519460">
    <property type="component" value="Unassembled WGS sequence"/>
</dbReference>
<protein>
    <submittedName>
        <fullName evidence="1">Uncharacterized protein</fullName>
    </submittedName>
</protein>
<accession>A0ABD0L8J7</accession>
<feature type="non-terminal residue" evidence="1">
    <location>
        <position position="1"/>
    </location>
</feature>
<sequence length="51" mass="6010">SPFRQCSANRTGIHFTSFVCRFDSAARMRARMKVLFDRDVVFAHFDQLRLT</sequence>
<keyword evidence="2" id="KW-1185">Reference proteome</keyword>
<dbReference type="AlphaFoldDB" id="A0ABD0L8J7"/>
<organism evidence="1 2">
    <name type="scientific">Batillaria attramentaria</name>
    <dbReference type="NCBI Taxonomy" id="370345"/>
    <lineage>
        <taxon>Eukaryota</taxon>
        <taxon>Metazoa</taxon>
        <taxon>Spiralia</taxon>
        <taxon>Lophotrochozoa</taxon>
        <taxon>Mollusca</taxon>
        <taxon>Gastropoda</taxon>
        <taxon>Caenogastropoda</taxon>
        <taxon>Sorbeoconcha</taxon>
        <taxon>Cerithioidea</taxon>
        <taxon>Batillariidae</taxon>
        <taxon>Batillaria</taxon>
    </lineage>
</organism>
<comment type="caution">
    <text evidence="1">The sequence shown here is derived from an EMBL/GenBank/DDBJ whole genome shotgun (WGS) entry which is preliminary data.</text>
</comment>
<proteinExistence type="predicted"/>
<gene>
    <name evidence="1" type="ORF">BaRGS_00013050</name>
</gene>
<evidence type="ECO:0000313" key="2">
    <source>
        <dbReference type="Proteomes" id="UP001519460"/>
    </source>
</evidence>
<dbReference type="EMBL" id="JACVVK020000073">
    <property type="protein sequence ID" value="KAK7495603.1"/>
    <property type="molecule type" value="Genomic_DNA"/>
</dbReference>
<name>A0ABD0L8J7_9CAEN</name>
<evidence type="ECO:0000313" key="1">
    <source>
        <dbReference type="EMBL" id="KAK7495603.1"/>
    </source>
</evidence>
<reference evidence="1 2" key="1">
    <citation type="journal article" date="2023" name="Sci. Data">
        <title>Genome assembly of the Korean intertidal mud-creeper Batillaria attramentaria.</title>
        <authorList>
            <person name="Patra A.K."/>
            <person name="Ho P.T."/>
            <person name="Jun S."/>
            <person name="Lee S.J."/>
            <person name="Kim Y."/>
            <person name="Won Y.J."/>
        </authorList>
    </citation>
    <scope>NUCLEOTIDE SEQUENCE [LARGE SCALE GENOMIC DNA]</scope>
    <source>
        <strain evidence="1">Wonlab-2016</strain>
    </source>
</reference>